<dbReference type="Proteomes" id="UP001219901">
    <property type="component" value="Chromosome"/>
</dbReference>
<dbReference type="AlphaFoldDB" id="A0AAJ5ZIX6"/>
<dbReference type="EMBL" id="WMBE01000003">
    <property type="protein sequence ID" value="MDG0867389.1"/>
    <property type="molecule type" value="Genomic_DNA"/>
</dbReference>
<reference evidence="2" key="2">
    <citation type="journal article" date="2023" name="Nat. Commun.">
        <title>Cultivation of marine bacteria of the SAR202 clade.</title>
        <authorList>
            <person name="Lim Y."/>
            <person name="Seo J.H."/>
            <person name="Giovannoni S.J."/>
            <person name="Kang I."/>
            <person name="Cho J.C."/>
        </authorList>
    </citation>
    <scope>NUCLEOTIDE SEQUENCE</scope>
    <source>
        <strain evidence="2">JH1073</strain>
    </source>
</reference>
<gene>
    <name evidence="1" type="ORF">GKO46_09940</name>
    <name evidence="2" type="ORF">GKO48_11600</name>
</gene>
<accession>A0AAJ5ZIX6</accession>
<evidence type="ECO:0000313" key="4">
    <source>
        <dbReference type="Proteomes" id="UP001321249"/>
    </source>
</evidence>
<evidence type="ECO:0000313" key="3">
    <source>
        <dbReference type="Proteomes" id="UP001219901"/>
    </source>
</evidence>
<reference evidence="3" key="3">
    <citation type="submission" date="2023-06" db="EMBL/GenBank/DDBJ databases">
        <title>Pangenomics reveal diversification of enzyme families and niche specialization in globally abundant SAR202 bacteria.</title>
        <authorList>
            <person name="Saw J.H.W."/>
        </authorList>
    </citation>
    <scope>NUCLEOTIDE SEQUENCE [LARGE SCALE GENOMIC DNA]</scope>
    <source>
        <strain evidence="3">JH1073</strain>
    </source>
</reference>
<reference evidence="3 4" key="1">
    <citation type="submission" date="2019-11" db="EMBL/GenBank/DDBJ databases">
        <authorList>
            <person name="Cho J.-C."/>
        </authorList>
    </citation>
    <scope>NUCLEOTIDE SEQUENCE [LARGE SCALE GENOMIC DNA]</scope>
    <source>
        <strain evidence="2 3">JH1073</strain>
        <strain evidence="1 4">JH702</strain>
    </source>
</reference>
<proteinExistence type="predicted"/>
<keyword evidence="3" id="KW-1185">Reference proteome</keyword>
<dbReference type="PROSITE" id="PS51257">
    <property type="entry name" value="PROKAR_LIPOPROTEIN"/>
    <property type="match status" value="1"/>
</dbReference>
<sequence length="148" mass="16120">MTNHKPLIRLGLASLVVMIVALVGCSSTEVEPTPYDREIFTPVAGPPPFPIIFEGTFTVDGEPGPADSTIYAEFIHGGSPISTTFEGEYVQVILGPVSTEDIEHGIISFYLGTRDGDHVKANETWEWDTVGKPTNQVLDLTFDRLPES</sequence>
<dbReference type="Proteomes" id="UP001321249">
    <property type="component" value="Unassembled WGS sequence"/>
</dbReference>
<dbReference type="RefSeq" id="WP_342825711.1">
    <property type="nucleotide sequence ID" value="NZ_CP046146.1"/>
</dbReference>
<protein>
    <submittedName>
        <fullName evidence="2">Uncharacterized protein</fullName>
    </submittedName>
</protein>
<evidence type="ECO:0000313" key="2">
    <source>
        <dbReference type="EMBL" id="WFG40230.1"/>
    </source>
</evidence>
<name>A0AAJ5ZIX6_9CHLR</name>
<organism evidence="2 3">
    <name type="scientific">Candidatus Lucifugimonas marina</name>
    <dbReference type="NCBI Taxonomy" id="3038979"/>
    <lineage>
        <taxon>Bacteria</taxon>
        <taxon>Bacillati</taxon>
        <taxon>Chloroflexota</taxon>
        <taxon>Dehalococcoidia</taxon>
        <taxon>SAR202 cluster</taxon>
        <taxon>Candidatus Lucifugimonadales</taxon>
        <taxon>Candidatus Lucifugimonadaceae</taxon>
        <taxon>Candidatus Lucifugimonas</taxon>
    </lineage>
</organism>
<evidence type="ECO:0000313" key="1">
    <source>
        <dbReference type="EMBL" id="MDG0867389.1"/>
    </source>
</evidence>
<dbReference type="EMBL" id="CP046147">
    <property type="protein sequence ID" value="WFG40230.1"/>
    <property type="molecule type" value="Genomic_DNA"/>
</dbReference>